<dbReference type="Proteomes" id="UP000664859">
    <property type="component" value="Unassembled WGS sequence"/>
</dbReference>
<dbReference type="SUPFAM" id="SSF49777">
    <property type="entry name" value="PEBP-like"/>
    <property type="match status" value="1"/>
</dbReference>
<comment type="caution">
    <text evidence="2">The sequence shown here is derived from an EMBL/GenBank/DDBJ whole genome shotgun (WGS) entry which is preliminary data.</text>
</comment>
<comment type="similarity">
    <text evidence="1">Belongs to the phosphatidylethanolamine-binding protein family.</text>
</comment>
<evidence type="ECO:0000313" key="2">
    <source>
        <dbReference type="EMBL" id="KAG5184326.1"/>
    </source>
</evidence>
<dbReference type="EMBL" id="JAFCMP010000168">
    <property type="protein sequence ID" value="KAG5184326.1"/>
    <property type="molecule type" value="Genomic_DNA"/>
</dbReference>
<dbReference type="OrthoDB" id="2153661at2759"/>
<keyword evidence="3" id="KW-1185">Reference proteome</keyword>
<dbReference type="Gene3D" id="3.90.280.10">
    <property type="entry name" value="PEBP-like"/>
    <property type="match status" value="1"/>
</dbReference>
<accession>A0A835YZ61</accession>
<protein>
    <submittedName>
        <fullName evidence="2">Phosphatidylethanolamine-binding protein</fullName>
    </submittedName>
</protein>
<organism evidence="2 3">
    <name type="scientific">Tribonema minus</name>
    <dbReference type="NCBI Taxonomy" id="303371"/>
    <lineage>
        <taxon>Eukaryota</taxon>
        <taxon>Sar</taxon>
        <taxon>Stramenopiles</taxon>
        <taxon>Ochrophyta</taxon>
        <taxon>PX clade</taxon>
        <taxon>Xanthophyceae</taxon>
        <taxon>Tribonematales</taxon>
        <taxon>Tribonemataceae</taxon>
        <taxon>Tribonema</taxon>
    </lineage>
</organism>
<dbReference type="InterPro" id="IPR036610">
    <property type="entry name" value="PEBP-like_sf"/>
</dbReference>
<evidence type="ECO:0000313" key="3">
    <source>
        <dbReference type="Proteomes" id="UP000664859"/>
    </source>
</evidence>
<dbReference type="InterPro" id="IPR001858">
    <property type="entry name" value="Phosphatidylethanolamine-bd_CS"/>
</dbReference>
<dbReference type="PANTHER" id="PTHR11362:SF82">
    <property type="entry name" value="PHOSPHATIDYLETHANOLAMINE-BINDING PROTEIN 4"/>
    <property type="match status" value="1"/>
</dbReference>
<evidence type="ECO:0000256" key="1">
    <source>
        <dbReference type="ARBA" id="ARBA00007091"/>
    </source>
</evidence>
<reference evidence="2" key="1">
    <citation type="submission" date="2021-02" db="EMBL/GenBank/DDBJ databases">
        <title>First Annotated Genome of the Yellow-green Alga Tribonema minus.</title>
        <authorList>
            <person name="Mahan K.M."/>
        </authorList>
    </citation>
    <scope>NUCLEOTIDE SEQUENCE</scope>
    <source>
        <strain evidence="2">UTEX B ZZ1240</strain>
    </source>
</reference>
<dbReference type="PANTHER" id="PTHR11362">
    <property type="entry name" value="PHOSPHATIDYLETHANOLAMINE-BINDING PROTEIN"/>
    <property type="match status" value="1"/>
</dbReference>
<gene>
    <name evidence="2" type="ORF">JKP88DRAFT_314815</name>
</gene>
<name>A0A835YZ61_9STRA</name>
<proteinExistence type="inferred from homology"/>
<dbReference type="Pfam" id="PF01161">
    <property type="entry name" value="PBP"/>
    <property type="match status" value="1"/>
</dbReference>
<dbReference type="PROSITE" id="PS01220">
    <property type="entry name" value="PBP"/>
    <property type="match status" value="1"/>
</dbReference>
<dbReference type="CDD" id="cd00866">
    <property type="entry name" value="PEBP_euk"/>
    <property type="match status" value="1"/>
</dbReference>
<sequence length="186" mass="19546">MQRSADPISGLGGFIDVSALDAGTHLKVEYHGKAVTAGDHLTASHTKGEPAVSIEVDKPDASASRFTVVMVDPDAPSPDNPIFAEFLHWIAVDVPANQALQKVKGGGGGGGEVVDYMGPAPPKGVHRYVFLAYRQPHGTEPFLDAHAQKQLQSRGRKKFSHAAFAQERGLGAPAAATYFCTAASDA</sequence>
<dbReference type="InterPro" id="IPR008914">
    <property type="entry name" value="PEBP"/>
</dbReference>
<dbReference type="InterPro" id="IPR035810">
    <property type="entry name" value="PEBP_euk"/>
</dbReference>
<dbReference type="AlphaFoldDB" id="A0A835YZ61"/>